<sequence>APKRRFDGALQTGPYKRPDYRNQNNNTYRAVTKNGKTSGIDIESTQYNILITVSNEHNAGTTAPVRLRLKGDKGITKPIAINSTSGVNLERGSSRELEVQCKNVGELSWIWLENKGTGKEDGLLLSSIQISQPSTEKVWFFSIGKWLSRHDGERLSIRDFRGKAVQMTHYRVTVVTGNFAGAGTDSRVSLIMYGQVGESPQFLLTSPDRRGLFAPGAVSKFIIPFSNLGDISRVKVSRDGSGSNSGWFLKRIIVEDPTRPRSCYLFNCNDWISLNKHDDVSHSQVIQNEESVDFNEHEYHVTFYNSAVQRAGTTSDVFLKLYGRDGADRERWFNNQQYQFRVDGATNQIKLRTRERLGDLSKVKVGLEAKGNSPGWLLDKILVEDVTTKKSFTFPCGQWIIPDRDGAPVSRYLPLEDSKDPSPVIPEQKFEMTLFTKCDRPVMGKLTDVFFRLFGPKEKNFDERAFNKSIKMGNFSPPNRRCSPIICIPGEQLKPTGESVFKFTVNGCHRLSPSSKLSLGHDAPQKSSDWFVEKVMLYCLNTGITQIFHCKKWFPFTDNEVKRKIGPQYTVTPSKRPPAINNADWQVEVYTSEMRDAGTTAPVYMTLYGNQGKTDEIWLNEAYSADKDAFFDRGSCRIFKLNLPPVGDLSKLRIRHDATTTSPDWYLEKVIIQHLTTRKSYLFTCNRWLGVGDNTTSNICEIPVSESNGDQPLSGANYTIHTMTGEMLKADTNSNLYISLLGDAGKTQFIPLKHSQSPSDPFRLGQEDIFQFEAPFVGMIEKAKILLERKDSETSWYLKNLSVTVNEFSLRYPFTVEKWLSLSQYEDKKEFILQPESVERLFRAVPYEITFYTGSESGSGTDALVFLQLYGNKGAKKTETLLFGPDAKAFATGGTDTFNVYTSEVGDITKIRVGHNGKEPSANWFLEKIRIRKIATHFCAHCFLEVCPNMRISQKLAANKPQKCNNNRCDCHLETKKTPEEAPLLTLEDRPLEEYWFFANGWLPPRDIANGQNFCELPPASADQAPLSDRIETVYEIRVRTSSKPGAGTTSQAYITLIGDNSESGDFVLHNPQGQILTQDREAIFRVEAIDLGKINKIRLRHDNTGTSPDWHIQDVTVIESTGDNEREYLFNCNQWLIASPSGSDHLIKEFLVSQTKQLQASGRSIHINEYVNGNSSIVRKNRFLSTNSSFNKDRPSKQVTSVVSKDDYEDMDRKTGNPTLGISAKSLIYRVAIVTGAYSGAGTSSNVYLILRGDKGDSGKITLNDALPANGVTGRKKFQSGNTDNFLISIPNIGVLKEIRLGHDNSGLSPPWYVDKVEVESKQTGSIVEFPCNQWIGKSGQHGVAYVDLSPGPPSSNRFGPSIFYEFKIYTSDVLNAGTDANIFAILIGIKGRQTSEVHLKGNFERAGREVLYVNLEDVGEPLRTLYIKHDNSGLNPAWHLDCIEVRPMGSKLPEDEVYTFICNRWLSDISGTEVVLNGTVSKMRSQTPSKEGKKATYEVAVTTGNIKNAGTTSRVYLSLIDADGRKEERQLTSMKSTGALFQTGQVVVSQTKSIGIPEKTQTFNCNQWINGSGEEFISVAQPSPDILSPSPSLENLFSPRNKLPSTPQVELMPPLPSGALGNINMPAPKPPLPQGNLNGFQRYPTSQSFGNGVRPNAPSVSADPLQPEPEYDVEVPYKITLETGRQEDAGTKGPVLMNLVGPNGDSTGWLFFQTLAGNTELPAGSFKTFVFSAPSLSEIKAIEIYDQSENQSGSGWYLKHLVVEIPSSKLTYDIPCDFWVTNKKDGSRAYHRITISSEYLIKKESAASKGKPIQTLKLWLGGQIPTNLGSNFVLQIIGDNGVTSDAEIVKQDWLLHCRLLMLQFYAKEDVNLAARIKLQFRSDNEKENEIDWRILSAILEREDEILTKQYFFTEWQFDKFNQHFLRICELTSTPPAKPSVTAYRIRVKTSNLPEAGTNANVYIRLLGDKAQSADIHLKVSEYSINPFERNQIDQFTIMNLPDLGDLTSCRLWHDNRMEAGAWNCEWIYVTEMLPEGSYLPPQSWYFPCNRWIRGDGRSQVVPIDLFPMDMKAAPAIGFQEHNYGLPPITEEDDESMSTTKRLPLGVETIEYTVDVETGAAMDAGTDHLGWIIVKGRHGISPVLELKDSYGSSTLQRGSTKNFSMTCESLGLIQQVYVGLYDPNAFLDDSDEEPKYVNLQLNRHNQWNCRRILVTDSKDGETYVFNINQWIIATPEINRHNAIAARPAELRYVRSPAAGSKNDVFNPSRAPKVTYKITIETGDVLNAGTTANVYITLYGKQNGATSGSQRLQRITDQTFTQGRVDVFFVSCAKLGEVSRIQIEHDNAGSSPEWFVKSITVKEVNGEDIWNFPCNSWISLTEGGLRKELRAE</sequence>
<feature type="domain" description="PLAT" evidence="3">
    <location>
        <begin position="583"/>
        <end position="703"/>
    </location>
</feature>
<name>A0A564Z8S0_HYMDI</name>
<feature type="domain" description="PLAT" evidence="3">
    <location>
        <begin position="297"/>
        <end position="414"/>
    </location>
</feature>
<dbReference type="InterPro" id="IPR036392">
    <property type="entry name" value="PLAT/LH2_dom_sf"/>
</dbReference>
<dbReference type="PANTHER" id="PTHR45901:SF4">
    <property type="entry name" value="PLAT DOMAIN-CONTAINING PROTEIN"/>
    <property type="match status" value="1"/>
</dbReference>
<feature type="non-terminal residue" evidence="4">
    <location>
        <position position="1"/>
    </location>
</feature>
<evidence type="ECO:0000259" key="3">
    <source>
        <dbReference type="PROSITE" id="PS50095"/>
    </source>
</evidence>
<dbReference type="Pfam" id="PF01477">
    <property type="entry name" value="PLAT"/>
    <property type="match status" value="13"/>
</dbReference>
<proteinExistence type="predicted"/>
<dbReference type="EMBL" id="CABIJS010000697">
    <property type="protein sequence ID" value="VUZ55739.1"/>
    <property type="molecule type" value="Genomic_DNA"/>
</dbReference>
<organism evidence="4 5">
    <name type="scientific">Hymenolepis diminuta</name>
    <name type="common">Rat tapeworm</name>
    <dbReference type="NCBI Taxonomy" id="6216"/>
    <lineage>
        <taxon>Eukaryota</taxon>
        <taxon>Metazoa</taxon>
        <taxon>Spiralia</taxon>
        <taxon>Lophotrochozoa</taxon>
        <taxon>Platyhelminthes</taxon>
        <taxon>Cestoda</taxon>
        <taxon>Eucestoda</taxon>
        <taxon>Cyclophyllidea</taxon>
        <taxon>Hymenolepididae</taxon>
        <taxon>Hymenolepis</taxon>
    </lineage>
</organism>
<feature type="domain" description="PLAT" evidence="3">
    <location>
        <begin position="45"/>
        <end position="161"/>
    </location>
</feature>
<feature type="domain" description="PLAT" evidence="3">
    <location>
        <begin position="1364"/>
        <end position="1482"/>
    </location>
</feature>
<dbReference type="InterPro" id="IPR052970">
    <property type="entry name" value="Inner_ear_hair_cell_LOXHD"/>
</dbReference>
<feature type="domain" description="PLAT" evidence="3">
    <location>
        <begin position="428"/>
        <end position="568"/>
    </location>
</feature>
<feature type="domain" description="PLAT" evidence="3">
    <location>
        <begin position="1228"/>
        <end position="1351"/>
    </location>
</feature>
<dbReference type="InterPro" id="IPR001024">
    <property type="entry name" value="PLAT/LH2_dom"/>
</dbReference>
<feature type="domain" description="PLAT" evidence="3">
    <location>
        <begin position="845"/>
        <end position="966"/>
    </location>
</feature>
<dbReference type="Proteomes" id="UP000321570">
    <property type="component" value="Unassembled WGS sequence"/>
</dbReference>
<dbReference type="SMART" id="SM00308">
    <property type="entry name" value="LH2"/>
    <property type="match status" value="10"/>
</dbReference>
<feature type="region of interest" description="Disordered" evidence="2">
    <location>
        <begin position="1"/>
        <end position="25"/>
    </location>
</feature>
<evidence type="ECO:0000256" key="2">
    <source>
        <dbReference type="SAM" id="MobiDB-lite"/>
    </source>
</evidence>
<feature type="domain" description="PLAT" evidence="3">
    <location>
        <begin position="1677"/>
        <end position="1796"/>
    </location>
</feature>
<reference evidence="4 5" key="1">
    <citation type="submission" date="2019-07" db="EMBL/GenBank/DDBJ databases">
        <authorList>
            <person name="Jastrzebski P J."/>
            <person name="Paukszto L."/>
            <person name="Jastrzebski P J."/>
        </authorList>
    </citation>
    <scope>NUCLEOTIDE SEQUENCE [LARGE SCALE GENOMIC DNA]</scope>
    <source>
        <strain evidence="4 5">WMS-il1</strain>
    </source>
</reference>
<feature type="domain" description="PLAT" evidence="3">
    <location>
        <begin position="1033"/>
        <end position="1151"/>
    </location>
</feature>
<gene>
    <name evidence="4" type="ORF">WMSIL1_LOCUS13611</name>
</gene>
<dbReference type="PANTHER" id="PTHR45901">
    <property type="entry name" value="PROTEIN CBG12474"/>
    <property type="match status" value="1"/>
</dbReference>
<accession>A0A564Z8S0</accession>
<feature type="region of interest" description="Disordered" evidence="2">
    <location>
        <begin position="1191"/>
        <end position="1211"/>
    </location>
</feature>
<feature type="domain" description="PLAT" evidence="3">
    <location>
        <begin position="2274"/>
        <end position="2392"/>
    </location>
</feature>
<evidence type="ECO:0000313" key="4">
    <source>
        <dbReference type="EMBL" id="VUZ55739.1"/>
    </source>
</evidence>
<protein>
    <recommendedName>
        <fullName evidence="3">PLAT domain-containing protein</fullName>
    </recommendedName>
</protein>
<keyword evidence="5" id="KW-1185">Reference proteome</keyword>
<dbReference type="Gene3D" id="2.60.60.20">
    <property type="entry name" value="PLAT/LH2 domain"/>
    <property type="match status" value="10"/>
</dbReference>
<dbReference type="Gene3D" id="2.40.180.10">
    <property type="entry name" value="Catalase core domain"/>
    <property type="match status" value="5"/>
</dbReference>
<feature type="domain" description="PLAT" evidence="3">
    <location>
        <begin position="1943"/>
        <end position="2068"/>
    </location>
</feature>
<feature type="domain" description="PLAT" evidence="3">
    <location>
        <begin position="2111"/>
        <end position="2246"/>
    </location>
</feature>
<dbReference type="SUPFAM" id="SSF49723">
    <property type="entry name" value="Lipase/lipooxygenase domain (PLAT/LH2 domain)"/>
    <property type="match status" value="15"/>
</dbReference>
<comment type="caution">
    <text evidence="1">Lacks conserved residue(s) required for the propagation of feature annotation.</text>
</comment>
<feature type="domain" description="PLAT" evidence="3">
    <location>
        <begin position="716"/>
        <end position="834"/>
    </location>
</feature>
<evidence type="ECO:0000313" key="5">
    <source>
        <dbReference type="Proteomes" id="UP000321570"/>
    </source>
</evidence>
<feature type="domain" description="PLAT" evidence="3">
    <location>
        <begin position="168"/>
        <end position="286"/>
    </location>
</feature>
<evidence type="ECO:0000256" key="1">
    <source>
        <dbReference type="PROSITE-ProRule" id="PRU00152"/>
    </source>
</evidence>
<dbReference type="PROSITE" id="PS50095">
    <property type="entry name" value="PLAT"/>
    <property type="match status" value="14"/>
</dbReference>